<comment type="caution">
    <text evidence="2">The sequence shown here is derived from an EMBL/GenBank/DDBJ whole genome shotgun (WGS) entry which is preliminary data.</text>
</comment>
<name>A0A4R2RF19_9FIRM</name>
<dbReference type="Pfam" id="PF13337">
    <property type="entry name" value="BrxL_ATPase"/>
    <property type="match status" value="1"/>
</dbReference>
<keyword evidence="2" id="KW-0645">Protease</keyword>
<sequence length="462" mass="53036">MRDWILKRKAGSDGRISDTDALSTYIGTIIPRREDKGRLEDEARSNGETRQFLTRVEVSFNSKANYYTFEIPALGFTHNQTIVEDYVWDRIKDELIGEAGGWGLVKLGYMPPEGNKKNGCFTLLDYKNFCPYEVNLDAYREARTHFTVEEWMDIILGAIDYNPDGYATRGLFDTEIWEAKHTMLTRLLPFVEPRVNLVELAPQQTGKSYIFGKIGKYGHIAGGGSLSRAKLFYDIASKRFGIISSNDFVAVDEIKSIKFSDNKEMQGILKGYMEDGYVNVGGVKVEGDAGIILLGNIDVNDMDGSKDMFRELPEVFRDAALIERVNGFILGRKIPSLTNAMIINDWALNTEYFTEIMHLLRAPAETLRYLGLVEQLVWTKHDVDKREKDSVFRLCTAYLKLFFPHADKELIKDSRFRSDFVKYCLQPAKRMRETVLMQMKIIDPSQFSKRFMSTYKLREDDV</sequence>
<proteinExistence type="predicted"/>
<evidence type="ECO:0000259" key="1">
    <source>
        <dbReference type="Pfam" id="PF20442"/>
    </source>
</evidence>
<reference evidence="2 3" key="1">
    <citation type="submission" date="2019-03" db="EMBL/GenBank/DDBJ databases">
        <title>Genomic Encyclopedia of Type Strains, Phase IV (KMG-IV): sequencing the most valuable type-strain genomes for metagenomic binning, comparative biology and taxonomic classification.</title>
        <authorList>
            <person name="Goeker M."/>
        </authorList>
    </citation>
    <scope>NUCLEOTIDE SEQUENCE [LARGE SCALE GENOMIC DNA]</scope>
    <source>
        <strain evidence="2 3">DSM 11170</strain>
    </source>
</reference>
<dbReference type="InterPro" id="IPR014061">
    <property type="entry name" value="BrxL-like"/>
</dbReference>
<gene>
    <name evidence="2" type="ORF">EDD73_1281</name>
</gene>
<dbReference type="Pfam" id="PF20442">
    <property type="entry name" value="BrxL_N"/>
    <property type="match status" value="1"/>
</dbReference>
<accession>A0A4R2RF19</accession>
<evidence type="ECO:0000313" key="2">
    <source>
        <dbReference type="EMBL" id="TCP61463.1"/>
    </source>
</evidence>
<evidence type="ECO:0000313" key="3">
    <source>
        <dbReference type="Proteomes" id="UP000294813"/>
    </source>
</evidence>
<protein>
    <submittedName>
        <fullName evidence="2">ATP-dependent Lon protease</fullName>
    </submittedName>
</protein>
<feature type="domain" description="BREX system Lon protease-like BrxL N-terminal" evidence="1">
    <location>
        <begin position="2"/>
        <end position="109"/>
    </location>
</feature>
<dbReference type="GO" id="GO:0008233">
    <property type="term" value="F:peptidase activity"/>
    <property type="evidence" value="ECO:0007669"/>
    <property type="project" value="UniProtKB-KW"/>
</dbReference>
<dbReference type="InterPro" id="IPR046838">
    <property type="entry name" value="BrxL_N"/>
</dbReference>
<dbReference type="GO" id="GO:0006508">
    <property type="term" value="P:proteolysis"/>
    <property type="evidence" value="ECO:0007669"/>
    <property type="project" value="UniProtKB-KW"/>
</dbReference>
<organism evidence="2 3">
    <name type="scientific">Heliophilum fasciatum</name>
    <dbReference type="NCBI Taxonomy" id="35700"/>
    <lineage>
        <taxon>Bacteria</taxon>
        <taxon>Bacillati</taxon>
        <taxon>Bacillota</taxon>
        <taxon>Clostridia</taxon>
        <taxon>Eubacteriales</taxon>
        <taxon>Heliobacteriaceae</taxon>
        <taxon>Heliophilum</taxon>
    </lineage>
</organism>
<dbReference type="RefSeq" id="WP_243116917.1">
    <property type="nucleotide sequence ID" value="NZ_JAOQNU010000029.1"/>
</dbReference>
<dbReference type="AlphaFoldDB" id="A0A4R2RF19"/>
<keyword evidence="2" id="KW-0378">Hydrolase</keyword>
<dbReference type="Proteomes" id="UP000294813">
    <property type="component" value="Unassembled WGS sequence"/>
</dbReference>
<dbReference type="EMBL" id="SLXT01000028">
    <property type="protein sequence ID" value="TCP61463.1"/>
    <property type="molecule type" value="Genomic_DNA"/>
</dbReference>
<keyword evidence="3" id="KW-1185">Reference proteome</keyword>